<feature type="domain" description="FAD-binding PCMH-type" evidence="3">
    <location>
        <begin position="1"/>
        <end position="170"/>
    </location>
</feature>
<dbReference type="Pfam" id="PF01565">
    <property type="entry name" value="FAD_binding_4"/>
    <property type="match status" value="1"/>
</dbReference>
<evidence type="ECO:0000313" key="5">
    <source>
        <dbReference type="Proteomes" id="UP001595798"/>
    </source>
</evidence>
<dbReference type="InterPro" id="IPR036318">
    <property type="entry name" value="FAD-bd_PCMH-like_sf"/>
</dbReference>
<dbReference type="InterPro" id="IPR016164">
    <property type="entry name" value="FAD-linked_Oxase-like_C"/>
</dbReference>
<evidence type="ECO:0000313" key="4">
    <source>
        <dbReference type="EMBL" id="MFC4258457.1"/>
    </source>
</evidence>
<dbReference type="RefSeq" id="WP_379885979.1">
    <property type="nucleotide sequence ID" value="NZ_JBHSDI010000008.1"/>
</dbReference>
<gene>
    <name evidence="4" type="primary">glcE</name>
    <name evidence="4" type="ORF">ACFOZ5_05325</name>
</gene>
<evidence type="ECO:0000256" key="2">
    <source>
        <dbReference type="ARBA" id="ARBA00022827"/>
    </source>
</evidence>
<comment type="caution">
    <text evidence="4">The sequence shown here is derived from an EMBL/GenBank/DDBJ whole genome shotgun (WGS) entry which is preliminary data.</text>
</comment>
<keyword evidence="2" id="KW-0274">FAD</keyword>
<dbReference type="Gene3D" id="3.30.465.10">
    <property type="match status" value="1"/>
</dbReference>
<dbReference type="GO" id="GO:0019154">
    <property type="term" value="F:glycolate dehydrogenase activity"/>
    <property type="evidence" value="ECO:0007669"/>
    <property type="project" value="UniProtKB-EC"/>
</dbReference>
<dbReference type="InterPro" id="IPR016169">
    <property type="entry name" value="FAD-bd_PCMH_sub2"/>
</dbReference>
<keyword evidence="4" id="KW-0560">Oxidoreductase</keyword>
<dbReference type="EC" id="1.1.99.14" evidence="4"/>
<protein>
    <submittedName>
        <fullName evidence="4">Glycolate oxidase subunit GlcE</fullName>
        <ecNumber evidence="4">1.1.99.14</ecNumber>
    </submittedName>
</protein>
<proteinExistence type="predicted"/>
<dbReference type="InterPro" id="IPR006094">
    <property type="entry name" value="Oxid_FAD_bind_N"/>
</dbReference>
<dbReference type="PROSITE" id="PS51387">
    <property type="entry name" value="FAD_PCMH"/>
    <property type="match status" value="1"/>
</dbReference>
<dbReference type="EMBL" id="JBHSDI010000008">
    <property type="protein sequence ID" value="MFC4258457.1"/>
    <property type="molecule type" value="Genomic_DNA"/>
</dbReference>
<organism evidence="4 5">
    <name type="scientific">Marinobacter lacisalsi</name>
    <dbReference type="NCBI Taxonomy" id="475979"/>
    <lineage>
        <taxon>Bacteria</taxon>
        <taxon>Pseudomonadati</taxon>
        <taxon>Pseudomonadota</taxon>
        <taxon>Gammaproteobacteria</taxon>
        <taxon>Pseudomonadales</taxon>
        <taxon>Marinobacteraceae</taxon>
        <taxon>Marinobacter</taxon>
    </lineage>
</organism>
<dbReference type="SUPFAM" id="SSF56176">
    <property type="entry name" value="FAD-binding/transporter-associated domain-like"/>
    <property type="match status" value="1"/>
</dbReference>
<dbReference type="PANTHER" id="PTHR11748">
    <property type="entry name" value="D-LACTATE DEHYDROGENASE"/>
    <property type="match status" value="1"/>
</dbReference>
<name>A0ABV8QFB8_9GAMM</name>
<accession>A0ABV8QFB8</accession>
<keyword evidence="5" id="KW-1185">Reference proteome</keyword>
<evidence type="ECO:0000256" key="1">
    <source>
        <dbReference type="ARBA" id="ARBA00022630"/>
    </source>
</evidence>
<keyword evidence="1" id="KW-0285">Flavoprotein</keyword>
<dbReference type="PANTHER" id="PTHR11748:SF103">
    <property type="entry name" value="GLYCOLATE OXIDASE SUBUNIT GLCE"/>
    <property type="match status" value="1"/>
</dbReference>
<sequence length="358" mass="38670">MGDISQQLVEQVRQAVDTGESLAITGGGSKPFLGRGLRGEPLRLADHAGIVNYEPVELVLTARAGTRLADIDATLAEHGQRLAFEPPRFGETDTIGGTLAANLSGPGRPWQGSIRDHVLGLRLINGQGEHMRFGGQVMKNVAGYDASRLQAGALGTLGVITEVSLKVLPLPAVEQTLMQPMDHHAALALMNRLAGQSKPLSAACWYQGQLYLRLSGSRPAVEATSKAWRADSGGEMGELDDGDIFWRQLRDQQLPFFDGQAPLWRLSVNPTATLEGVDDHALIDWGGAQRWSRQPESLSGMAEKAASAGGQAALFRHGDRSGEVMHPQPAPLRSIQKRLKASFDPKGLFNPQHLYSWL</sequence>
<dbReference type="InterPro" id="IPR016166">
    <property type="entry name" value="FAD-bd_PCMH"/>
</dbReference>
<reference evidence="5" key="1">
    <citation type="journal article" date="2019" name="Int. J. Syst. Evol. Microbiol.">
        <title>The Global Catalogue of Microorganisms (GCM) 10K type strain sequencing project: providing services to taxonomists for standard genome sequencing and annotation.</title>
        <authorList>
            <consortium name="The Broad Institute Genomics Platform"/>
            <consortium name="The Broad Institute Genome Sequencing Center for Infectious Disease"/>
            <person name="Wu L."/>
            <person name="Ma J."/>
        </authorList>
    </citation>
    <scope>NUCLEOTIDE SEQUENCE [LARGE SCALE GENOMIC DNA]</scope>
    <source>
        <strain evidence="5">CECT 7297</strain>
    </source>
</reference>
<evidence type="ECO:0000259" key="3">
    <source>
        <dbReference type="PROSITE" id="PS51387"/>
    </source>
</evidence>
<dbReference type="Proteomes" id="UP001595798">
    <property type="component" value="Unassembled WGS sequence"/>
</dbReference>
<dbReference type="SUPFAM" id="SSF55103">
    <property type="entry name" value="FAD-linked oxidases, C-terminal domain"/>
    <property type="match status" value="1"/>
</dbReference>
<dbReference type="NCBIfam" id="NF008439">
    <property type="entry name" value="PRK11282.1"/>
    <property type="match status" value="1"/>
</dbReference>